<proteinExistence type="predicted"/>
<dbReference type="Proteomes" id="UP000484381">
    <property type="component" value="Unassembled WGS sequence"/>
</dbReference>
<comment type="caution">
    <text evidence="1">The sequence shown here is derived from an EMBL/GenBank/DDBJ whole genome shotgun (WGS) entry which is preliminary data.</text>
</comment>
<name>A0A7X1N987_9BURK</name>
<evidence type="ECO:0000313" key="1">
    <source>
        <dbReference type="EMBL" id="MPW17635.1"/>
    </source>
</evidence>
<dbReference type="EMBL" id="WHNP01000009">
    <property type="protein sequence ID" value="MPW17635.1"/>
    <property type="molecule type" value="Genomic_DNA"/>
</dbReference>
<gene>
    <name evidence="1" type="ORF">GCT13_12015</name>
</gene>
<protein>
    <submittedName>
        <fullName evidence="1">Uncharacterized protein</fullName>
    </submittedName>
</protein>
<dbReference type="RefSeq" id="WP_152758165.1">
    <property type="nucleotide sequence ID" value="NZ_WHNP01000009.1"/>
</dbReference>
<evidence type="ECO:0000313" key="2">
    <source>
        <dbReference type="Proteomes" id="UP000484381"/>
    </source>
</evidence>
<organism evidence="1 2">
    <name type="scientific">Paraburkholderia franconis</name>
    <dbReference type="NCBI Taxonomy" id="2654983"/>
    <lineage>
        <taxon>Bacteria</taxon>
        <taxon>Pseudomonadati</taxon>
        <taxon>Pseudomonadota</taxon>
        <taxon>Betaproteobacteria</taxon>
        <taxon>Burkholderiales</taxon>
        <taxon>Burkholderiaceae</taxon>
        <taxon>Paraburkholderia</taxon>
    </lineage>
</organism>
<sequence length="81" mass="9426">MDGTIRCFGADRFHLRLSHLIRDMYSSNRKQLIDYEVRLLALWKTNSILIETLKAIQGSLSPDDVQQRAILNRIELALEQI</sequence>
<dbReference type="AlphaFoldDB" id="A0A7X1N987"/>
<accession>A0A7X1N987</accession>
<keyword evidence="2" id="KW-1185">Reference proteome</keyword>
<reference evidence="1 2" key="1">
    <citation type="submission" date="2019-10" db="EMBL/GenBank/DDBJ databases">
        <title>Paraburkholderia sp. isolated from nodules of Mimosa pudica from Brazilian Atlantic Forest soils.</title>
        <authorList>
            <person name="Paulitsch F."/>
            <person name="Hungria M."/>
            <person name="Dall'Agnol R."/>
        </authorList>
    </citation>
    <scope>NUCLEOTIDE SEQUENCE [LARGE SCALE GENOMIC DNA]</scope>
    <source>
        <strain evidence="1 2">CNPSo 3157</strain>
    </source>
</reference>